<reference evidence="3" key="1">
    <citation type="submission" date="2022-01" db="EMBL/GenBank/DDBJ databases">
        <title>Comparative genomics reveals a dynamic genome evolution in the ectomycorrhizal milk-cap (Lactarius) mushrooms.</title>
        <authorList>
            <consortium name="DOE Joint Genome Institute"/>
            <person name="Lebreton A."/>
            <person name="Tang N."/>
            <person name="Kuo A."/>
            <person name="LaButti K."/>
            <person name="Drula E."/>
            <person name="Barry K."/>
            <person name="Clum A."/>
            <person name="Lipzen A."/>
            <person name="Mousain D."/>
            <person name="Ng V."/>
            <person name="Wang R."/>
            <person name="Wang X."/>
            <person name="Dai Y."/>
            <person name="Henrissat B."/>
            <person name="Grigoriev I.V."/>
            <person name="Guerin-Laguette A."/>
            <person name="Yu F."/>
            <person name="Martin F.M."/>
        </authorList>
    </citation>
    <scope>NUCLEOTIDE SEQUENCE</scope>
    <source>
        <strain evidence="3">QP</strain>
    </source>
</reference>
<keyword evidence="2" id="KW-0732">Signal</keyword>
<protein>
    <submittedName>
        <fullName evidence="3">Uncharacterized protein</fullName>
    </submittedName>
</protein>
<feature type="signal peptide" evidence="2">
    <location>
        <begin position="1"/>
        <end position="19"/>
    </location>
</feature>
<name>A0AAD4LI65_9AGAM</name>
<sequence length="128" mass="13534">MCSISILAFLLSLAFLATASPIIDQDKREPGGTSNQGPPTNWRRSPSVTAQEVAHSSHHIQDEGGACLKTKLQQSCGSITLLRVSRSKRDFRGIAQGPGSIPGCVQREGLYTLGDTLEPPSGVSSITS</sequence>
<evidence type="ECO:0000256" key="2">
    <source>
        <dbReference type="SAM" id="SignalP"/>
    </source>
</evidence>
<gene>
    <name evidence="3" type="ORF">EDB92DRAFT_1815391</name>
</gene>
<organism evidence="3 4">
    <name type="scientific">Lactarius akahatsu</name>
    <dbReference type="NCBI Taxonomy" id="416441"/>
    <lineage>
        <taxon>Eukaryota</taxon>
        <taxon>Fungi</taxon>
        <taxon>Dikarya</taxon>
        <taxon>Basidiomycota</taxon>
        <taxon>Agaricomycotina</taxon>
        <taxon>Agaricomycetes</taxon>
        <taxon>Russulales</taxon>
        <taxon>Russulaceae</taxon>
        <taxon>Lactarius</taxon>
    </lineage>
</organism>
<feature type="compositionally biased region" description="Polar residues" evidence="1">
    <location>
        <begin position="32"/>
        <end position="50"/>
    </location>
</feature>
<evidence type="ECO:0000256" key="1">
    <source>
        <dbReference type="SAM" id="MobiDB-lite"/>
    </source>
</evidence>
<keyword evidence="4" id="KW-1185">Reference proteome</keyword>
<proteinExistence type="predicted"/>
<dbReference type="Proteomes" id="UP001201163">
    <property type="component" value="Unassembled WGS sequence"/>
</dbReference>
<evidence type="ECO:0000313" key="3">
    <source>
        <dbReference type="EMBL" id="KAH8993727.1"/>
    </source>
</evidence>
<feature type="region of interest" description="Disordered" evidence="1">
    <location>
        <begin position="24"/>
        <end position="56"/>
    </location>
</feature>
<accession>A0AAD4LI65</accession>
<dbReference type="EMBL" id="JAKELL010000017">
    <property type="protein sequence ID" value="KAH8993727.1"/>
    <property type="molecule type" value="Genomic_DNA"/>
</dbReference>
<comment type="caution">
    <text evidence="3">The sequence shown here is derived from an EMBL/GenBank/DDBJ whole genome shotgun (WGS) entry which is preliminary data.</text>
</comment>
<feature type="chain" id="PRO_5042055736" evidence="2">
    <location>
        <begin position="20"/>
        <end position="128"/>
    </location>
</feature>
<dbReference type="AlphaFoldDB" id="A0AAD4LI65"/>
<evidence type="ECO:0000313" key="4">
    <source>
        <dbReference type="Proteomes" id="UP001201163"/>
    </source>
</evidence>